<dbReference type="SUPFAM" id="SSF53756">
    <property type="entry name" value="UDP-Glycosyltransferase/glycogen phosphorylase"/>
    <property type="match status" value="1"/>
</dbReference>
<organism evidence="4 5">
    <name type="scientific">Cnuibacter physcomitrellae</name>
    <dbReference type="NCBI Taxonomy" id="1619308"/>
    <lineage>
        <taxon>Bacteria</taxon>
        <taxon>Bacillati</taxon>
        <taxon>Actinomycetota</taxon>
        <taxon>Actinomycetes</taxon>
        <taxon>Micrococcales</taxon>
        <taxon>Microbacteriaceae</taxon>
        <taxon>Cnuibacter</taxon>
    </lineage>
</organism>
<dbReference type="Proteomes" id="UP000192775">
    <property type="component" value="Chromosome"/>
</dbReference>
<reference evidence="4 5" key="1">
    <citation type="submission" date="2017-04" db="EMBL/GenBank/DDBJ databases">
        <authorList>
            <person name="Afonso C.L."/>
            <person name="Miller P.J."/>
            <person name="Scott M.A."/>
            <person name="Spackman E."/>
            <person name="Goraichik I."/>
            <person name="Dimitrov K.M."/>
            <person name="Suarez D.L."/>
            <person name="Swayne D.E."/>
        </authorList>
    </citation>
    <scope>NUCLEOTIDE SEQUENCE [LARGE SCALE GENOMIC DNA]</scope>
    <source>
        <strain evidence="5">XA(T)</strain>
    </source>
</reference>
<dbReference type="Gene3D" id="3.40.50.2000">
    <property type="entry name" value="Glycogen Phosphorylase B"/>
    <property type="match status" value="1"/>
</dbReference>
<evidence type="ECO:0000256" key="1">
    <source>
        <dbReference type="ARBA" id="ARBA00022676"/>
    </source>
</evidence>
<evidence type="ECO:0000256" key="2">
    <source>
        <dbReference type="ARBA" id="ARBA00022679"/>
    </source>
</evidence>
<dbReference type="EMBL" id="CP020715">
    <property type="protein sequence ID" value="ARJ03932.1"/>
    <property type="molecule type" value="Genomic_DNA"/>
</dbReference>
<accession>A0A1X9LHE0</accession>
<evidence type="ECO:0000259" key="3">
    <source>
        <dbReference type="Pfam" id="PF13439"/>
    </source>
</evidence>
<proteinExistence type="predicted"/>
<keyword evidence="1" id="KW-0328">Glycosyltransferase</keyword>
<name>A0A1X9LHE0_9MICO</name>
<dbReference type="STRING" id="1619308.B5808_00805"/>
<gene>
    <name evidence="4" type="ORF">B5808_00805</name>
</gene>
<sequence>MTRDADSSLRVAAVPTEHPYVRAVTLDADGVWVRPEPTVASRPPGQWWPPVLLDPEYLRAHDREFDVLHLHFGMESVSTAQLRAALYALREARIPLVYTVHDLANPQLEDQAVHLAQLDSVIRAADELITLTPGAADEIRRRWDREATVIPHPRLATGAPERAPIEPRDPADAPHREAVVGVHLRDLRPNIAGAAVVGALAAAVAALEAEGTSVSVRLRLNESVRDQDAAGEIRSLASASPALHLEQGPRQTDAELERWISDLDAVVLPYAHGTHSGFAELCWDLGVPVLDTGCGYVAEQHPDDVTVFRLDDGGASLTAALASVRPADPGDRRALVEHRRSLRAFESRRIGEAHREVYVRAREGIA</sequence>
<dbReference type="Pfam" id="PF13439">
    <property type="entry name" value="Glyco_transf_4"/>
    <property type="match status" value="1"/>
</dbReference>
<dbReference type="GO" id="GO:0016757">
    <property type="term" value="F:glycosyltransferase activity"/>
    <property type="evidence" value="ECO:0007669"/>
    <property type="project" value="UniProtKB-KW"/>
</dbReference>
<protein>
    <recommendedName>
        <fullName evidence="3">Glycosyltransferase subfamily 4-like N-terminal domain-containing protein</fullName>
    </recommendedName>
</protein>
<evidence type="ECO:0000313" key="5">
    <source>
        <dbReference type="Proteomes" id="UP000192775"/>
    </source>
</evidence>
<dbReference type="AlphaFoldDB" id="A0A1X9LHE0"/>
<dbReference type="KEGG" id="cphy:B5808_00805"/>
<keyword evidence="5" id="KW-1185">Reference proteome</keyword>
<feature type="domain" description="Glycosyltransferase subfamily 4-like N-terminal" evidence="3">
    <location>
        <begin position="24"/>
        <end position="152"/>
    </location>
</feature>
<dbReference type="InterPro" id="IPR028098">
    <property type="entry name" value="Glyco_trans_4-like_N"/>
</dbReference>
<dbReference type="RefSeq" id="WP_085017744.1">
    <property type="nucleotide sequence ID" value="NZ_BMHD01000001.1"/>
</dbReference>
<evidence type="ECO:0000313" key="4">
    <source>
        <dbReference type="EMBL" id="ARJ03932.1"/>
    </source>
</evidence>
<keyword evidence="2" id="KW-0808">Transferase</keyword>